<proteinExistence type="predicted"/>
<dbReference type="InterPro" id="IPR027417">
    <property type="entry name" value="P-loop_NTPase"/>
</dbReference>
<sequence>MIWKLINYLKKKNIDFKNNRKKNIKNYRSISFDELFENSSSASNFVVSGASKDERNAAIMAYITMIKKYNIPVILLHNYNLELEDEILANYSNSILFSRRNLGQIQNQANYDPFIENDSSVISKILSDVGKKDFNLSSSISLYFEGMAKYLMIAKRNPSLPAFFKCPHGSLVSKVQSAVNQGQISPQVGQDLQFYLASGGKELGNIKIFLNNLSIEMSPILSNRLSKKQESLRSAYNKGYEVISVDLLSSSESLYTRLLLSELNELYKYGGFAVVIDDISLTKGEVLTEILSKPKPNTSFMIGESDFFSACANDVQIYESVLGLCHNYLLFNHSSGISRTKWAEFFGKYDKTKISESSSSGHNIHKWSQIIPGFNSTNTFTYSEDKDYILSPEDIKKLNRGEFYFFDGYKSRLVKGCAANIIPHQTV</sequence>
<reference evidence="1" key="1">
    <citation type="submission" date="2010-05" db="EMBL/GenBank/DDBJ databases">
        <authorList>
            <person name="Muzny D."/>
            <person name="Qin X."/>
            <person name="Buhay C."/>
            <person name="Dugan-Rocha S."/>
            <person name="Ding Y."/>
            <person name="Chen G."/>
            <person name="Hawes A."/>
            <person name="Holder M."/>
            <person name="Jhangiani S."/>
            <person name="Johnson A."/>
            <person name="Khan Z."/>
            <person name="Li Z."/>
            <person name="Liu W."/>
            <person name="Liu X."/>
            <person name="Perez L."/>
            <person name="Shen H."/>
            <person name="Wang Q."/>
            <person name="Watt J."/>
            <person name="Xi L."/>
            <person name="Xin Y."/>
            <person name="Zhou J."/>
            <person name="Deng J."/>
            <person name="Jiang H."/>
            <person name="Liu Y."/>
            <person name="Qu J."/>
            <person name="Song X.-Z."/>
            <person name="Zhang L."/>
            <person name="Villasana D."/>
            <person name="Johnson A."/>
            <person name="Liu J."/>
            <person name="Liyanage D."/>
            <person name="Lorensuhewa L."/>
            <person name="Robinson T."/>
            <person name="Song A."/>
            <person name="Song B.-B."/>
            <person name="Dinh H."/>
            <person name="Thornton R."/>
            <person name="Coyle M."/>
            <person name="Francisco L."/>
            <person name="Jackson L."/>
            <person name="Javaid M."/>
            <person name="Korchina V."/>
            <person name="Kovar C."/>
            <person name="Mata R."/>
            <person name="Mathew T."/>
            <person name="Ngo R."/>
            <person name="Nguyen L."/>
            <person name="Nguyen N."/>
            <person name="Okwuonu G."/>
            <person name="Ongeri F."/>
            <person name="Pham C."/>
            <person name="Simmons D."/>
            <person name="Wilczek-Boney K."/>
            <person name="Hale W."/>
            <person name="Jakkamsetti A."/>
            <person name="Pham P."/>
            <person name="Ruth R."/>
            <person name="San Lucas F."/>
            <person name="Warren J."/>
            <person name="Zhang J."/>
            <person name="Zhao Z."/>
            <person name="Zhou C."/>
            <person name="Zhu D."/>
            <person name="Lee S."/>
            <person name="Bess C."/>
            <person name="Blankenburg K."/>
            <person name="Forbes L."/>
            <person name="Fu Q."/>
            <person name="Gubbala S."/>
            <person name="Hirani K."/>
            <person name="Jayaseelan J.C."/>
            <person name="Lara F."/>
            <person name="Munidasa M."/>
            <person name="Palculict T."/>
            <person name="Patil S."/>
            <person name="Pu L.-L."/>
            <person name="Saada N."/>
            <person name="Tang L."/>
            <person name="Weissenberger G."/>
            <person name="Zhu Y."/>
            <person name="Hemphill L."/>
            <person name="Shang Y."/>
            <person name="Youmans B."/>
            <person name="Ayvaz T."/>
            <person name="Ross M."/>
            <person name="Santibanez J."/>
            <person name="Aqrawi P."/>
            <person name="Gross S."/>
            <person name="Joshi V."/>
            <person name="Fowler G."/>
            <person name="Nazareth L."/>
            <person name="Reid J."/>
            <person name="Worley K."/>
            <person name="Petrosino J."/>
            <person name="Highlander S."/>
            <person name="Gibbs R."/>
        </authorList>
    </citation>
    <scope>NUCLEOTIDE SEQUENCE [LARGE SCALE GENOMIC DNA]</scope>
    <source>
        <strain evidence="1">ATCC 53516</strain>
    </source>
</reference>
<dbReference type="RefSeq" id="WP_002835281.1">
    <property type="nucleotide sequence ID" value="NZ_CM000955.1"/>
</dbReference>
<evidence type="ECO:0000313" key="1">
    <source>
        <dbReference type="EMBL" id="EFH94145.1"/>
    </source>
</evidence>
<accession>D6S7U1</accession>
<dbReference type="eggNOG" id="ENOG5033KN6">
    <property type="taxonomic scope" value="Bacteria"/>
</dbReference>
<dbReference type="STRING" id="525282.HMPREF0391_10513"/>
<dbReference type="HOGENOM" id="CLU_632808_0_0_9"/>
<dbReference type="EMBL" id="ACHM02000001">
    <property type="protein sequence ID" value="EFH94145.1"/>
    <property type="molecule type" value="Genomic_DNA"/>
</dbReference>
<dbReference type="Gene3D" id="3.40.50.300">
    <property type="entry name" value="P-loop containing nucleotide triphosphate hydrolases"/>
    <property type="match status" value="1"/>
</dbReference>
<protein>
    <submittedName>
        <fullName evidence="1">Uncharacterized protein</fullName>
    </submittedName>
</protein>
<comment type="caution">
    <text evidence="1">The sequence shown here is derived from an EMBL/GenBank/DDBJ whole genome shotgun (WGS) entry which is preliminary data.</text>
</comment>
<name>D6S7U1_FINMA</name>
<dbReference type="Proteomes" id="UP000004063">
    <property type="component" value="Chromosome"/>
</dbReference>
<gene>
    <name evidence="1" type="ORF">HMPREF0391_10513</name>
</gene>
<organism evidence="1">
    <name type="scientific">Finegoldia magna ATCC 53516</name>
    <dbReference type="NCBI Taxonomy" id="525282"/>
    <lineage>
        <taxon>Bacteria</taxon>
        <taxon>Bacillati</taxon>
        <taxon>Bacillota</taxon>
        <taxon>Tissierellia</taxon>
        <taxon>Tissierellales</taxon>
        <taxon>Peptoniphilaceae</taxon>
        <taxon>Finegoldia</taxon>
    </lineage>
</organism>
<dbReference type="OrthoDB" id="1701884at2"/>
<dbReference type="AlphaFoldDB" id="D6S7U1"/>